<dbReference type="PROSITE" id="PS50048">
    <property type="entry name" value="ZN2_CY6_FUNGAL_2"/>
    <property type="match status" value="1"/>
</dbReference>
<keyword evidence="7" id="KW-1185">Reference proteome</keyword>
<dbReference type="GO" id="GO:0008270">
    <property type="term" value="F:zinc ion binding"/>
    <property type="evidence" value="ECO:0007669"/>
    <property type="project" value="InterPro"/>
</dbReference>
<dbReference type="Proteomes" id="UP000184188">
    <property type="component" value="Unassembled WGS sequence"/>
</dbReference>
<evidence type="ECO:0000256" key="1">
    <source>
        <dbReference type="ARBA" id="ARBA00023015"/>
    </source>
</evidence>
<keyword evidence="3" id="KW-0804">Transcription</keyword>
<dbReference type="Pfam" id="PF11951">
    <property type="entry name" value="Fungal_trans_2"/>
    <property type="match status" value="1"/>
</dbReference>
<dbReference type="Gene3D" id="4.10.240.10">
    <property type="entry name" value="Zn(2)-C6 fungal-type DNA-binding domain"/>
    <property type="match status" value="1"/>
</dbReference>
<dbReference type="InterPro" id="IPR001138">
    <property type="entry name" value="Zn2Cys6_DnaBD"/>
</dbReference>
<dbReference type="AlphaFoldDB" id="A0A1L9ST01"/>
<dbReference type="CDD" id="cd00067">
    <property type="entry name" value="GAL4"/>
    <property type="match status" value="1"/>
</dbReference>
<evidence type="ECO:0000256" key="4">
    <source>
        <dbReference type="ARBA" id="ARBA00023242"/>
    </source>
</evidence>
<dbReference type="GO" id="GO:0003677">
    <property type="term" value="F:DNA binding"/>
    <property type="evidence" value="ECO:0007669"/>
    <property type="project" value="UniProtKB-KW"/>
</dbReference>
<dbReference type="InterPro" id="IPR036864">
    <property type="entry name" value="Zn2-C6_fun-type_DNA-bd_sf"/>
</dbReference>
<dbReference type="SMART" id="SM00066">
    <property type="entry name" value="GAL4"/>
    <property type="match status" value="1"/>
</dbReference>
<dbReference type="InterPro" id="IPR021858">
    <property type="entry name" value="Fun_TF"/>
</dbReference>
<dbReference type="PANTHER" id="PTHR38111:SF9">
    <property type="entry name" value="ZN(2)-C6 FUNGAL-TYPE DOMAIN-CONTAINING PROTEIN"/>
    <property type="match status" value="1"/>
</dbReference>
<dbReference type="Pfam" id="PF00172">
    <property type="entry name" value="Zn_clus"/>
    <property type="match status" value="1"/>
</dbReference>
<evidence type="ECO:0000259" key="5">
    <source>
        <dbReference type="PROSITE" id="PS50048"/>
    </source>
</evidence>
<protein>
    <recommendedName>
        <fullName evidence="5">Zn(2)-C6 fungal-type domain-containing protein</fullName>
    </recommendedName>
</protein>
<feature type="domain" description="Zn(2)-C6 fungal-type" evidence="5">
    <location>
        <begin position="10"/>
        <end position="38"/>
    </location>
</feature>
<organism evidence="6 7">
    <name type="scientific">Penicilliopsis zonata CBS 506.65</name>
    <dbReference type="NCBI Taxonomy" id="1073090"/>
    <lineage>
        <taxon>Eukaryota</taxon>
        <taxon>Fungi</taxon>
        <taxon>Dikarya</taxon>
        <taxon>Ascomycota</taxon>
        <taxon>Pezizomycotina</taxon>
        <taxon>Eurotiomycetes</taxon>
        <taxon>Eurotiomycetidae</taxon>
        <taxon>Eurotiales</taxon>
        <taxon>Aspergillaceae</taxon>
        <taxon>Penicilliopsis</taxon>
    </lineage>
</organism>
<evidence type="ECO:0000256" key="2">
    <source>
        <dbReference type="ARBA" id="ARBA00023125"/>
    </source>
</evidence>
<keyword evidence="1" id="KW-0805">Transcription regulation</keyword>
<name>A0A1L9ST01_9EURO</name>
<dbReference type="EMBL" id="KV878337">
    <property type="protein sequence ID" value="OJJ50266.1"/>
    <property type="molecule type" value="Genomic_DNA"/>
</dbReference>
<reference evidence="7" key="1">
    <citation type="journal article" date="2017" name="Genome Biol.">
        <title>Comparative genomics reveals high biological diversity and specific adaptations in the industrially and medically important fungal genus Aspergillus.</title>
        <authorList>
            <person name="de Vries R.P."/>
            <person name="Riley R."/>
            <person name="Wiebenga A."/>
            <person name="Aguilar-Osorio G."/>
            <person name="Amillis S."/>
            <person name="Uchima C.A."/>
            <person name="Anderluh G."/>
            <person name="Asadollahi M."/>
            <person name="Askin M."/>
            <person name="Barry K."/>
            <person name="Battaglia E."/>
            <person name="Bayram O."/>
            <person name="Benocci T."/>
            <person name="Braus-Stromeyer S.A."/>
            <person name="Caldana C."/>
            <person name="Canovas D."/>
            <person name="Cerqueira G.C."/>
            <person name="Chen F."/>
            <person name="Chen W."/>
            <person name="Choi C."/>
            <person name="Clum A."/>
            <person name="Dos Santos R.A."/>
            <person name="Damasio A.R."/>
            <person name="Diallinas G."/>
            <person name="Emri T."/>
            <person name="Fekete E."/>
            <person name="Flipphi M."/>
            <person name="Freyberg S."/>
            <person name="Gallo A."/>
            <person name="Gournas C."/>
            <person name="Habgood R."/>
            <person name="Hainaut M."/>
            <person name="Harispe M.L."/>
            <person name="Henrissat B."/>
            <person name="Hilden K.S."/>
            <person name="Hope R."/>
            <person name="Hossain A."/>
            <person name="Karabika E."/>
            <person name="Karaffa L."/>
            <person name="Karanyi Z."/>
            <person name="Krasevec N."/>
            <person name="Kuo A."/>
            <person name="Kusch H."/>
            <person name="LaButti K."/>
            <person name="Lagendijk E.L."/>
            <person name="Lapidus A."/>
            <person name="Levasseur A."/>
            <person name="Lindquist E."/>
            <person name="Lipzen A."/>
            <person name="Logrieco A.F."/>
            <person name="MacCabe A."/>
            <person name="Maekelae M.R."/>
            <person name="Malavazi I."/>
            <person name="Melin P."/>
            <person name="Meyer V."/>
            <person name="Mielnichuk N."/>
            <person name="Miskei M."/>
            <person name="Molnar A.P."/>
            <person name="Mule G."/>
            <person name="Ngan C.Y."/>
            <person name="Orejas M."/>
            <person name="Orosz E."/>
            <person name="Ouedraogo J.P."/>
            <person name="Overkamp K.M."/>
            <person name="Park H.-S."/>
            <person name="Perrone G."/>
            <person name="Piumi F."/>
            <person name="Punt P.J."/>
            <person name="Ram A.F."/>
            <person name="Ramon A."/>
            <person name="Rauscher S."/>
            <person name="Record E."/>
            <person name="Riano-Pachon D.M."/>
            <person name="Robert V."/>
            <person name="Roehrig J."/>
            <person name="Ruller R."/>
            <person name="Salamov A."/>
            <person name="Salih N.S."/>
            <person name="Samson R.A."/>
            <person name="Sandor E."/>
            <person name="Sanguinetti M."/>
            <person name="Schuetze T."/>
            <person name="Sepcic K."/>
            <person name="Shelest E."/>
            <person name="Sherlock G."/>
            <person name="Sophianopoulou V."/>
            <person name="Squina F.M."/>
            <person name="Sun H."/>
            <person name="Susca A."/>
            <person name="Todd R.B."/>
            <person name="Tsang A."/>
            <person name="Unkles S.E."/>
            <person name="van de Wiele N."/>
            <person name="van Rossen-Uffink D."/>
            <person name="Oliveira J.V."/>
            <person name="Vesth T.C."/>
            <person name="Visser J."/>
            <person name="Yu J.-H."/>
            <person name="Zhou M."/>
            <person name="Andersen M.R."/>
            <person name="Archer D.B."/>
            <person name="Baker S.E."/>
            <person name="Benoit I."/>
            <person name="Brakhage A.A."/>
            <person name="Braus G.H."/>
            <person name="Fischer R."/>
            <person name="Frisvad J.C."/>
            <person name="Goldman G.H."/>
            <person name="Houbraken J."/>
            <person name="Oakley B."/>
            <person name="Pocsi I."/>
            <person name="Scazzocchio C."/>
            <person name="Seiboth B."/>
            <person name="vanKuyk P.A."/>
            <person name="Wortman J."/>
            <person name="Dyer P.S."/>
            <person name="Grigoriev I.V."/>
        </authorList>
    </citation>
    <scope>NUCLEOTIDE SEQUENCE [LARGE SCALE GENOMIC DNA]</scope>
    <source>
        <strain evidence="7">CBS 506.65</strain>
    </source>
</reference>
<proteinExistence type="predicted"/>
<evidence type="ECO:0000256" key="3">
    <source>
        <dbReference type="ARBA" id="ARBA00023163"/>
    </source>
</evidence>
<dbReference type="GeneID" id="34607531"/>
<dbReference type="InterPro" id="IPR053178">
    <property type="entry name" value="Osmoadaptation_assoc"/>
</dbReference>
<dbReference type="RefSeq" id="XP_022584776.1">
    <property type="nucleotide sequence ID" value="XM_022721066.1"/>
</dbReference>
<dbReference type="STRING" id="1073090.A0A1L9ST01"/>
<dbReference type="GO" id="GO:0000981">
    <property type="term" value="F:DNA-binding transcription factor activity, RNA polymerase II-specific"/>
    <property type="evidence" value="ECO:0007669"/>
    <property type="project" value="InterPro"/>
</dbReference>
<dbReference type="SUPFAM" id="SSF57701">
    <property type="entry name" value="Zn2/Cys6 DNA-binding domain"/>
    <property type="match status" value="1"/>
</dbReference>
<sequence length="449" mass="50822">MGRSTWNTKSCRTCVKRKVKCDKARPRCLRCRRSGTVCEGFSGLILLTDSTLLSRQRSLVAHQQRAQLLSRFLEDYLPPQASNEVAYTTPVSWVERFPDFSRGNSPLIRNCVSALALMHFAKTRQIDSLVREDAHYYSPAVQETCTLQRNQCPADLTRAAMILGLYELYSLGPSVQLHAWRVHIIAATQLAQELSPPIQSLSNSDLRRLQTLQFLQSCATRKEQRCPQRANHGSNNRFDQLMDVLFEVGELYRHLEQIRVSSGETKCRSTDLLLRKAFDIEQKLLGWCHELQSENCSTPLFLAKCDEQRSNQTIITFPNASAIPLLMLYWLGMVVIYSSASEGLQMLEVDESIRMQDFGVYEFGLNLSARSEQFDYDQTLEDEAEVLCKHFVSKISQSQADCMEKGLGTATLAAASLQAAQHLCSHMWHDPPISPSTPVLDFTAARGWN</sequence>
<dbReference type="PANTHER" id="PTHR38111">
    <property type="entry name" value="ZN(2)-C6 FUNGAL-TYPE DOMAIN-CONTAINING PROTEIN-RELATED"/>
    <property type="match status" value="1"/>
</dbReference>
<evidence type="ECO:0000313" key="6">
    <source>
        <dbReference type="EMBL" id="OJJ50266.1"/>
    </source>
</evidence>
<evidence type="ECO:0000313" key="7">
    <source>
        <dbReference type="Proteomes" id="UP000184188"/>
    </source>
</evidence>
<dbReference type="OrthoDB" id="4450638at2759"/>
<keyword evidence="2" id="KW-0238">DNA-binding</keyword>
<keyword evidence="4" id="KW-0539">Nucleus</keyword>
<dbReference type="VEuPathDB" id="FungiDB:ASPZODRAFT_1137767"/>
<gene>
    <name evidence="6" type="ORF">ASPZODRAFT_1137767</name>
</gene>
<accession>A0A1L9ST01</accession>